<dbReference type="Proteomes" id="UP001055439">
    <property type="component" value="Chromosome 3"/>
</dbReference>
<dbReference type="AlphaFoldDB" id="A0A9E7JRP7"/>
<accession>A0A9E7JRP7</accession>
<keyword evidence="2" id="KW-1185">Reference proteome</keyword>
<gene>
    <name evidence="1" type="ORF">MUK42_37060</name>
</gene>
<dbReference type="EMBL" id="CP097505">
    <property type="protein sequence ID" value="URD91607.1"/>
    <property type="molecule type" value="Genomic_DNA"/>
</dbReference>
<reference evidence="1" key="1">
    <citation type="submission" date="2022-05" db="EMBL/GenBank/DDBJ databases">
        <title>The Musa troglodytarum L. genome provides insights into the mechanism of non-climacteric behaviour and enrichment of carotenoids.</title>
        <authorList>
            <person name="Wang J."/>
        </authorList>
    </citation>
    <scope>NUCLEOTIDE SEQUENCE</scope>
    <source>
        <tissue evidence="1">Leaf</tissue>
    </source>
</reference>
<evidence type="ECO:0000313" key="2">
    <source>
        <dbReference type="Proteomes" id="UP001055439"/>
    </source>
</evidence>
<proteinExistence type="predicted"/>
<protein>
    <submittedName>
        <fullName evidence="1">Uncharacterized protein</fullName>
    </submittedName>
</protein>
<evidence type="ECO:0000313" key="1">
    <source>
        <dbReference type="EMBL" id="URD91607.1"/>
    </source>
</evidence>
<sequence length="94" mass="10808">MSLLLQSLLRGHAGVKNSDQWDFDFSDRTLCSPDGSFPGRYVHSGDICNIFVYTNIAGGKEYYSFDVAIRLQAKSSEGWTWLYDLATWQLYYYS</sequence>
<name>A0A9E7JRP7_9LILI</name>
<organism evidence="1 2">
    <name type="scientific">Musa troglodytarum</name>
    <name type="common">fe'i banana</name>
    <dbReference type="NCBI Taxonomy" id="320322"/>
    <lineage>
        <taxon>Eukaryota</taxon>
        <taxon>Viridiplantae</taxon>
        <taxon>Streptophyta</taxon>
        <taxon>Embryophyta</taxon>
        <taxon>Tracheophyta</taxon>
        <taxon>Spermatophyta</taxon>
        <taxon>Magnoliopsida</taxon>
        <taxon>Liliopsida</taxon>
        <taxon>Zingiberales</taxon>
        <taxon>Musaceae</taxon>
        <taxon>Musa</taxon>
    </lineage>
</organism>